<dbReference type="Gene3D" id="1.10.601.10">
    <property type="entry name" value="RNA Polymerase Primary Sigma Factor"/>
    <property type="match status" value="1"/>
</dbReference>
<dbReference type="InterPro" id="IPR013325">
    <property type="entry name" value="RNA_pol_sigma_r2"/>
</dbReference>
<gene>
    <name evidence="6 11" type="primary">rpoD</name>
    <name evidence="11" type="ORF">IAA97_04980</name>
</gene>
<dbReference type="GO" id="GO:0003677">
    <property type="term" value="F:DNA binding"/>
    <property type="evidence" value="ECO:0007669"/>
    <property type="project" value="UniProtKB-UniRule"/>
</dbReference>
<evidence type="ECO:0000256" key="2">
    <source>
        <dbReference type="ARBA" id="ARBA00023015"/>
    </source>
</evidence>
<dbReference type="PRINTS" id="PR00046">
    <property type="entry name" value="SIGMA70FCT"/>
</dbReference>
<dbReference type="Pfam" id="PF04539">
    <property type="entry name" value="Sigma70_r3"/>
    <property type="match status" value="1"/>
</dbReference>
<dbReference type="NCBIfam" id="TIGR02393">
    <property type="entry name" value="RpoD_Cterm"/>
    <property type="match status" value="1"/>
</dbReference>
<comment type="similarity">
    <text evidence="6">Belongs to the sigma-70 factor family. RpoD/SigA subfamily.</text>
</comment>
<dbReference type="PANTHER" id="PTHR30603">
    <property type="entry name" value="RNA POLYMERASE SIGMA FACTOR RPO"/>
    <property type="match status" value="1"/>
</dbReference>
<feature type="region of interest" description="Disordered" evidence="8">
    <location>
        <begin position="169"/>
        <end position="188"/>
    </location>
</feature>
<protein>
    <recommendedName>
        <fullName evidence="6">RNA polymerase sigma factor RpoD</fullName>
    </recommendedName>
    <alternativeName>
        <fullName evidence="6">Sigma-70</fullName>
    </alternativeName>
</protein>
<feature type="compositionally biased region" description="Acidic residues" evidence="8">
    <location>
        <begin position="60"/>
        <end position="147"/>
    </location>
</feature>
<keyword evidence="4 6" id="KW-0238">DNA-binding</keyword>
<dbReference type="InterPro" id="IPR009042">
    <property type="entry name" value="RNA_pol_sigma70_r1_2"/>
</dbReference>
<dbReference type="Gene3D" id="1.10.220.120">
    <property type="entry name" value="Sigma-70 factor, region 1.1"/>
    <property type="match status" value="1"/>
</dbReference>
<dbReference type="InterPro" id="IPR050239">
    <property type="entry name" value="Sigma-70_RNA_pol_init_factors"/>
</dbReference>
<dbReference type="CDD" id="cd06171">
    <property type="entry name" value="Sigma70_r4"/>
    <property type="match status" value="1"/>
</dbReference>
<proteinExistence type="inferred from homology"/>
<feature type="coiled-coil region" evidence="7">
    <location>
        <begin position="355"/>
        <end position="389"/>
    </location>
</feature>
<comment type="subcellular location">
    <subcellularLocation>
        <location evidence="6">Cytoplasm</location>
    </subcellularLocation>
</comment>
<dbReference type="InterPro" id="IPR000943">
    <property type="entry name" value="RNA_pol_sigma70"/>
</dbReference>
<evidence type="ECO:0000313" key="11">
    <source>
        <dbReference type="EMBL" id="MBO8436311.1"/>
    </source>
</evidence>
<comment type="function">
    <text evidence="6">Sigma factors are initiation factors that promote the attachment of RNA polymerase to specific initiation sites and are then released. This sigma factor is the primary sigma factor during exponential growth.</text>
</comment>
<evidence type="ECO:0000256" key="5">
    <source>
        <dbReference type="ARBA" id="ARBA00023163"/>
    </source>
</evidence>
<dbReference type="InterPro" id="IPR028630">
    <property type="entry name" value="Sigma70_RpoD"/>
</dbReference>
<dbReference type="GO" id="GO:0005737">
    <property type="term" value="C:cytoplasm"/>
    <property type="evidence" value="ECO:0007669"/>
    <property type="project" value="UniProtKB-SubCell"/>
</dbReference>
<dbReference type="SUPFAM" id="SSF88659">
    <property type="entry name" value="Sigma3 and sigma4 domains of RNA polymerase sigma factors"/>
    <property type="match status" value="2"/>
</dbReference>
<feature type="domain" description="RNA polymerase sigma-70" evidence="9">
    <location>
        <begin position="600"/>
        <end position="613"/>
    </location>
</feature>
<feature type="short sequence motif" description="Interaction with polymerase core subunit RpoC" evidence="6">
    <location>
        <begin position="600"/>
        <end position="603"/>
    </location>
</feature>
<dbReference type="GO" id="GO:0016987">
    <property type="term" value="F:sigma factor activity"/>
    <property type="evidence" value="ECO:0007669"/>
    <property type="project" value="UniProtKB-UniRule"/>
</dbReference>
<dbReference type="InterPro" id="IPR007630">
    <property type="entry name" value="RNA_pol_sigma70_r4"/>
</dbReference>
<dbReference type="InterPro" id="IPR036388">
    <property type="entry name" value="WH-like_DNA-bd_sf"/>
</dbReference>
<dbReference type="InterPro" id="IPR042189">
    <property type="entry name" value="RNA_pol_sigma_70_r1_1_sf"/>
</dbReference>
<organism evidence="11 12">
    <name type="scientific">Candidatus Ornithospirochaeta stercoripullorum</name>
    <dbReference type="NCBI Taxonomy" id="2840899"/>
    <lineage>
        <taxon>Bacteria</taxon>
        <taxon>Pseudomonadati</taxon>
        <taxon>Spirochaetota</taxon>
        <taxon>Spirochaetia</taxon>
        <taxon>Spirochaetales</taxon>
        <taxon>Spirochaetaceae</taxon>
        <taxon>Spirochaetaceae incertae sedis</taxon>
        <taxon>Candidatus Ornithospirochaeta</taxon>
    </lineage>
</organism>
<comment type="caution">
    <text evidence="11">The sequence shown here is derived from an EMBL/GenBank/DDBJ whole genome shotgun (WGS) entry which is preliminary data.</text>
</comment>
<dbReference type="AlphaFoldDB" id="A0A9D9H4Q8"/>
<reference evidence="11" key="2">
    <citation type="journal article" date="2021" name="PeerJ">
        <title>Extensive microbial diversity within the chicken gut microbiome revealed by metagenomics and culture.</title>
        <authorList>
            <person name="Gilroy R."/>
            <person name="Ravi A."/>
            <person name="Getino M."/>
            <person name="Pursley I."/>
            <person name="Horton D.L."/>
            <person name="Alikhan N.F."/>
            <person name="Baker D."/>
            <person name="Gharbi K."/>
            <person name="Hall N."/>
            <person name="Watson M."/>
            <person name="Adriaenssens E.M."/>
            <person name="Foster-Nyarko E."/>
            <person name="Jarju S."/>
            <person name="Secka A."/>
            <person name="Antonio M."/>
            <person name="Oren A."/>
            <person name="Chaudhuri R.R."/>
            <person name="La Ragione R."/>
            <person name="Hildebrand F."/>
            <person name="Pallen M.J."/>
        </authorList>
    </citation>
    <scope>NUCLEOTIDE SEQUENCE</scope>
    <source>
        <strain evidence="11">7293</strain>
    </source>
</reference>
<evidence type="ECO:0000256" key="6">
    <source>
        <dbReference type="HAMAP-Rule" id="MF_00963"/>
    </source>
</evidence>
<feature type="domain" description="RNA polymerase sigma-70" evidence="10">
    <location>
        <begin position="769"/>
        <end position="795"/>
    </location>
</feature>
<comment type="subunit">
    <text evidence="6">Interacts transiently with the RNA polymerase catalytic core.</text>
</comment>
<dbReference type="InterPro" id="IPR007627">
    <property type="entry name" value="RNA_pol_sigma70_r2"/>
</dbReference>
<dbReference type="Gene3D" id="1.10.10.10">
    <property type="entry name" value="Winged helix-like DNA-binding domain superfamily/Winged helix DNA-binding domain"/>
    <property type="match status" value="2"/>
</dbReference>
<feature type="region of interest" description="Sigma-70 factor domain-3" evidence="6">
    <location>
        <begin position="655"/>
        <end position="731"/>
    </location>
</feature>
<evidence type="ECO:0000259" key="10">
    <source>
        <dbReference type="PROSITE" id="PS00716"/>
    </source>
</evidence>
<dbReference type="NCBIfam" id="TIGR02937">
    <property type="entry name" value="sigma70-ECF"/>
    <property type="match status" value="1"/>
</dbReference>
<dbReference type="FunFam" id="1.10.601.10:FF:000001">
    <property type="entry name" value="RNA polymerase sigma factor SigA"/>
    <property type="match status" value="1"/>
</dbReference>
<dbReference type="HAMAP" id="MF_00963">
    <property type="entry name" value="Sigma70_RpoD_SigA"/>
    <property type="match status" value="1"/>
</dbReference>
<evidence type="ECO:0000259" key="9">
    <source>
        <dbReference type="PROSITE" id="PS00715"/>
    </source>
</evidence>
<keyword evidence="5 6" id="KW-0804">Transcription</keyword>
<keyword evidence="1 6" id="KW-0963">Cytoplasm</keyword>
<dbReference type="Pfam" id="PF00140">
    <property type="entry name" value="Sigma70_r1_2"/>
    <property type="match status" value="1"/>
</dbReference>
<keyword evidence="2 6" id="KW-0805">Transcription regulation</keyword>
<accession>A0A9D9H4Q8</accession>
<dbReference type="Proteomes" id="UP000823615">
    <property type="component" value="Unassembled WGS sequence"/>
</dbReference>
<keyword evidence="7" id="KW-0175">Coiled coil</keyword>
<dbReference type="InterPro" id="IPR014284">
    <property type="entry name" value="RNA_pol_sigma-70_dom"/>
</dbReference>
<evidence type="ECO:0000256" key="1">
    <source>
        <dbReference type="ARBA" id="ARBA00022490"/>
    </source>
</evidence>
<evidence type="ECO:0000256" key="8">
    <source>
        <dbReference type="SAM" id="MobiDB-lite"/>
    </source>
</evidence>
<dbReference type="Pfam" id="PF04542">
    <property type="entry name" value="Sigma70_r2"/>
    <property type="match status" value="1"/>
</dbReference>
<dbReference type="EMBL" id="JADIMT010000061">
    <property type="protein sequence ID" value="MBO8436311.1"/>
    <property type="molecule type" value="Genomic_DNA"/>
</dbReference>
<dbReference type="PROSITE" id="PS00716">
    <property type="entry name" value="SIGMA70_2"/>
    <property type="match status" value="1"/>
</dbReference>
<dbReference type="PROSITE" id="PS00715">
    <property type="entry name" value="SIGMA70_1"/>
    <property type="match status" value="1"/>
</dbReference>
<dbReference type="InterPro" id="IPR012760">
    <property type="entry name" value="RNA_pol_sigma_RpoD_C"/>
</dbReference>
<feature type="region of interest" description="Sigma-70 factor domain-4" evidence="6">
    <location>
        <begin position="744"/>
        <end position="797"/>
    </location>
</feature>
<name>A0A9D9H4Q8_9SPIO</name>
<evidence type="ECO:0000256" key="3">
    <source>
        <dbReference type="ARBA" id="ARBA00023082"/>
    </source>
</evidence>
<evidence type="ECO:0000313" key="12">
    <source>
        <dbReference type="Proteomes" id="UP000823615"/>
    </source>
</evidence>
<dbReference type="SUPFAM" id="SSF88946">
    <property type="entry name" value="Sigma2 domain of RNA polymerase sigma factors"/>
    <property type="match status" value="1"/>
</dbReference>
<feature type="region of interest" description="Disordered" evidence="8">
    <location>
        <begin position="55"/>
        <end position="159"/>
    </location>
</feature>
<dbReference type="Pfam" id="PF04545">
    <property type="entry name" value="Sigma70_r4"/>
    <property type="match status" value="1"/>
</dbReference>
<sequence length="808" mass="93267">MAEQDIRNSAFYKELINLAKEQGYVTLLDIVAAIKKYKDSHGDIDAITEALKKDGIQYTETEDGDPDFADEPSEEDLANFGENDFEDDDISDDEDVSDDEQGPTDEDLADIENEEGEEEDDSEKPSSEDDEEDEDDVEADEEEEENLNEWKGTDDDTEVSTERFIDISSVSEHQSEHKAHASQGKYDTSQDDPIRLYLKEIGNENLLTGEQEVELAMQMEKGGDIVRSVIRESGIIITFFADVIEKMNTRIEEDTEESLSTEELKEFLSVQKRYNAAYREALGKEIPKEIKDYNELKNRLLLAGETPELSNEVIALREKLLNELGGCPDESDPLYKGKKRSDFPTREKWIGYCRERSRDERLKKLEDKLDSLRKEENNLNQRIASIVAEKDKQFRQEHPEMKDSDIEKEIQKIHRRVKEEHSAAETELAKRYTDFRSELEAIEKGAYIPVLKWITPFEIQKEDIDELTDIFIKAKEKIISCNSKKKKIEDHLNVSSVKELRQLGRDLATRSRAEKIEEALGMSSDQIKEEIKELQLTEKELKGIETDFECSSDEIIESVKNIQQGQKILKSAKDRLIKANLRLVVSIAKKYTNRGLQFFDLVQEGNIGLIKAVEKFEYEKGFKFSTYATWWIKQAISRSISDQARTIRVPVHMIEQINKVVRESRVLMQSLGREPTDKEIADHLGWPEAKVKNVKSVAREPISLETPVGEEEDSVLSDFIEDKDAENPASRTAFVLLQDKIRELLSTLPQREQEVLRMRFGLDDGYALTLEEVGLYFDVTRERIRQIEAKALRRLRHPKRSRQLKDWN</sequence>
<evidence type="ECO:0000256" key="7">
    <source>
        <dbReference type="SAM" id="Coils"/>
    </source>
</evidence>
<keyword evidence="3 6" id="KW-0731">Sigma factor</keyword>
<reference evidence="11" key="1">
    <citation type="submission" date="2020-10" db="EMBL/GenBank/DDBJ databases">
        <authorList>
            <person name="Gilroy R."/>
        </authorList>
    </citation>
    <scope>NUCLEOTIDE SEQUENCE</scope>
    <source>
        <strain evidence="11">7293</strain>
    </source>
</reference>
<dbReference type="InterPro" id="IPR007624">
    <property type="entry name" value="RNA_pol_sigma70_r3"/>
</dbReference>
<dbReference type="InterPro" id="IPR013324">
    <property type="entry name" value="RNA_pol_sigma_r3/r4-like"/>
</dbReference>
<feature type="DNA-binding region" description="H-T-H motif" evidence="6">
    <location>
        <begin position="770"/>
        <end position="789"/>
    </location>
</feature>
<dbReference type="GO" id="GO:0006352">
    <property type="term" value="P:DNA-templated transcription initiation"/>
    <property type="evidence" value="ECO:0007669"/>
    <property type="project" value="UniProtKB-UniRule"/>
</dbReference>
<dbReference type="PANTHER" id="PTHR30603:SF60">
    <property type="entry name" value="RNA POLYMERASE SIGMA FACTOR RPOD"/>
    <property type="match status" value="1"/>
</dbReference>
<feature type="region of interest" description="Sigma-70 factor domain-2" evidence="6">
    <location>
        <begin position="576"/>
        <end position="646"/>
    </location>
</feature>
<evidence type="ECO:0000256" key="4">
    <source>
        <dbReference type="ARBA" id="ARBA00023125"/>
    </source>
</evidence>
<dbReference type="Gene3D" id="1.20.120.1810">
    <property type="match status" value="1"/>
</dbReference>